<evidence type="ECO:0000313" key="1">
    <source>
        <dbReference type="EMBL" id="CAB4932385.1"/>
    </source>
</evidence>
<proteinExistence type="predicted"/>
<gene>
    <name evidence="1" type="ORF">UFOPK3772_00338</name>
</gene>
<sequence length="274" mass="30662">MRRSRASRTSDWMTTARRATSAWRPRGFNWRRSSLVRSWSRTRFACIDSSFRRAFSLRLRCLRTPAASSMMPRRSSGVASRIAVRRFWPTMTCISRPMPESLRSSWTSSNRAVSPLMAYSDPPLRNRVREMVTSAYSMGSLPSELSMVTETSARPSGALPAVPEKMTSSIFPPRRDFAPCSPMTHARASTTLDLPEPFGPTTQVTPGSRCRVVEEAKDLKPFRVNVFRCTVLRWSVGDALRRLVRTCAAYREAKGPGSVTISAGSAGKRRLSDS</sequence>
<accession>A0A6J7INS5</accession>
<dbReference type="EMBL" id="CAFBNE010000007">
    <property type="protein sequence ID" value="CAB4932385.1"/>
    <property type="molecule type" value="Genomic_DNA"/>
</dbReference>
<reference evidence="1" key="1">
    <citation type="submission" date="2020-05" db="EMBL/GenBank/DDBJ databases">
        <authorList>
            <person name="Chiriac C."/>
            <person name="Salcher M."/>
            <person name="Ghai R."/>
            <person name="Kavagutti S V."/>
        </authorList>
    </citation>
    <scope>NUCLEOTIDE SEQUENCE</scope>
</reference>
<dbReference type="AlphaFoldDB" id="A0A6J7INS5"/>
<organism evidence="1">
    <name type="scientific">freshwater metagenome</name>
    <dbReference type="NCBI Taxonomy" id="449393"/>
    <lineage>
        <taxon>unclassified sequences</taxon>
        <taxon>metagenomes</taxon>
        <taxon>ecological metagenomes</taxon>
    </lineage>
</organism>
<name>A0A6J7INS5_9ZZZZ</name>
<protein>
    <submittedName>
        <fullName evidence="1">Unannotated protein</fullName>
    </submittedName>
</protein>